<keyword evidence="2" id="KW-0285">Flavoprotein</keyword>
<dbReference type="InterPro" id="IPR051799">
    <property type="entry name" value="NADH_flavin_oxidoreductase"/>
</dbReference>
<evidence type="ECO:0000256" key="2">
    <source>
        <dbReference type="ARBA" id="ARBA00022630"/>
    </source>
</evidence>
<dbReference type="SUPFAM" id="SSF51395">
    <property type="entry name" value="FMN-linked oxidoreductases"/>
    <property type="match status" value="1"/>
</dbReference>
<feature type="domain" description="NADH:flavin oxidoreductase/NADH oxidase N-terminal" evidence="6">
    <location>
        <begin position="20"/>
        <end position="224"/>
    </location>
</feature>
<evidence type="ECO:0000256" key="4">
    <source>
        <dbReference type="ARBA" id="ARBA00023002"/>
    </source>
</evidence>
<dbReference type="Pfam" id="PF00724">
    <property type="entry name" value="Oxidored_FMN"/>
    <property type="match status" value="1"/>
</dbReference>
<dbReference type="PANTHER" id="PTHR43656:SF2">
    <property type="entry name" value="BINDING OXIDOREDUCTASE, PUTATIVE (AFU_ORTHOLOGUE AFUA_2G08260)-RELATED"/>
    <property type="match status" value="1"/>
</dbReference>
<dbReference type="GO" id="GO:0016491">
    <property type="term" value="F:oxidoreductase activity"/>
    <property type="evidence" value="ECO:0007669"/>
    <property type="project" value="UniProtKB-KW"/>
</dbReference>
<keyword evidence="4" id="KW-0560">Oxidoreductase</keyword>
<dbReference type="GO" id="GO:0010181">
    <property type="term" value="F:FMN binding"/>
    <property type="evidence" value="ECO:0007669"/>
    <property type="project" value="InterPro"/>
</dbReference>
<keyword evidence="3" id="KW-0288">FMN</keyword>
<dbReference type="PANTHER" id="PTHR43656">
    <property type="entry name" value="BINDING OXIDOREDUCTASE, PUTATIVE (AFU_ORTHOLOGUE AFUA_2G08260)-RELATED"/>
    <property type="match status" value="1"/>
</dbReference>
<keyword evidence="5" id="KW-0472">Membrane</keyword>
<keyword evidence="5" id="KW-1133">Transmembrane helix</keyword>
<evidence type="ECO:0000313" key="7">
    <source>
        <dbReference type="EMBL" id="CDZ97655.1"/>
    </source>
</evidence>
<feature type="transmembrane region" description="Helical" evidence="5">
    <location>
        <begin position="524"/>
        <end position="542"/>
    </location>
</feature>
<evidence type="ECO:0000259" key="6">
    <source>
        <dbReference type="Pfam" id="PF00724"/>
    </source>
</evidence>
<dbReference type="InterPro" id="IPR001155">
    <property type="entry name" value="OxRdtase_FMN_N"/>
</dbReference>
<evidence type="ECO:0000256" key="3">
    <source>
        <dbReference type="ARBA" id="ARBA00022643"/>
    </source>
</evidence>
<proteinExistence type="inferred from homology"/>
<dbReference type="AlphaFoldDB" id="A0A0F7SGZ1"/>
<sequence length="543" mass="59878">MESLENPLESSLRFPFSGYLLPNRLVKVAMAECLTVFGGGPPTEGHHRIYRSWARGGWGMIISGNVQIDPDWLATPWDLAVPRSLDPTSSSLAPWISFVDSISQAASDDDDVDDPDCPSAGPLVIQLSHPGRQSPLFARRKPLSSPLAPSPIPISSEGLINSILNTLLFRTPRNDVSDEEIDDVLRRFGQTARFLEEAGVKGVEIHAAHGYLLAQFLSPLSNKRPPSSIFSLQPGLGPDDGDDHVSGNGGGGLEVLRRVLRYVRENTKREFIVGIKMNCGDFVDGGLGEDEAIEQVIDVRQMLVRVCREGKEESKEGWDFVELSGGNYTNPVFASSSGPNIPFQSFSTRLLKIQPSPSLPPLLLSSSLRSVPSLLSALHPAPSPSAHLLGFARPSVAYPSLPKSHLLRKRKEIREFEMPNLDHVYRWSDLFTLSFLTGRLSQRNHAINISTDIDSTSDERTPEVKTKTRKKDSSGLIGAGLGTVWWTFQINRLVNDRPFKPDLGIWEGVLYQFGPSVASIRPSWSRWAFIGLVGFLAWWLGLT</sequence>
<dbReference type="InterPro" id="IPR013785">
    <property type="entry name" value="Aldolase_TIM"/>
</dbReference>
<keyword evidence="5" id="KW-0812">Transmembrane</keyword>
<dbReference type="EMBL" id="LN483249">
    <property type="protein sequence ID" value="CDZ97655.1"/>
    <property type="molecule type" value="Genomic_DNA"/>
</dbReference>
<reference evidence="7" key="1">
    <citation type="submission" date="2014-08" db="EMBL/GenBank/DDBJ databases">
        <authorList>
            <person name="Sharma Rahul"/>
            <person name="Thines Marco"/>
        </authorList>
    </citation>
    <scope>NUCLEOTIDE SEQUENCE</scope>
</reference>
<evidence type="ECO:0000256" key="5">
    <source>
        <dbReference type="SAM" id="Phobius"/>
    </source>
</evidence>
<accession>A0A0F7SGZ1</accession>
<name>A0A0F7SGZ1_PHARH</name>
<evidence type="ECO:0000256" key="1">
    <source>
        <dbReference type="ARBA" id="ARBA00005979"/>
    </source>
</evidence>
<comment type="similarity">
    <text evidence="1">Belongs to the NADH:flavin oxidoreductase/NADH oxidase family.</text>
</comment>
<dbReference type="Gene3D" id="3.20.20.70">
    <property type="entry name" value="Aldolase class I"/>
    <property type="match status" value="2"/>
</dbReference>
<protein>
    <submittedName>
        <fullName evidence="7">NADH:flavin oxidoreductase/12-oxophytodienoate reductase</fullName>
    </submittedName>
</protein>
<organism evidence="7">
    <name type="scientific">Phaffia rhodozyma</name>
    <name type="common">Yeast</name>
    <name type="synonym">Xanthophyllomyces dendrorhous</name>
    <dbReference type="NCBI Taxonomy" id="264483"/>
    <lineage>
        <taxon>Eukaryota</taxon>
        <taxon>Fungi</taxon>
        <taxon>Dikarya</taxon>
        <taxon>Basidiomycota</taxon>
        <taxon>Agaricomycotina</taxon>
        <taxon>Tremellomycetes</taxon>
        <taxon>Cystofilobasidiales</taxon>
        <taxon>Mrakiaceae</taxon>
        <taxon>Phaffia</taxon>
    </lineage>
</organism>